<dbReference type="PANTHER" id="PTHR48100">
    <property type="entry name" value="BROAD-SPECIFICITY PHOSPHATASE YOR283W-RELATED"/>
    <property type="match status" value="1"/>
</dbReference>
<dbReference type="GO" id="GO:0005737">
    <property type="term" value="C:cytoplasm"/>
    <property type="evidence" value="ECO:0007669"/>
    <property type="project" value="TreeGrafter"/>
</dbReference>
<reference evidence="4 5" key="1">
    <citation type="submission" date="2018-06" db="EMBL/GenBank/DDBJ databases">
        <title>Genomic Encyclopedia of Archaeal and Bacterial Type Strains, Phase II (KMG-II): from individual species to whole genera.</title>
        <authorList>
            <person name="Goeker M."/>
        </authorList>
    </citation>
    <scope>NUCLEOTIDE SEQUENCE [LARGE SCALE GENOMIC DNA]</scope>
    <source>
        <strain evidence="4 5">ATCC BAA-1881</strain>
    </source>
</reference>
<dbReference type="CDD" id="cd07067">
    <property type="entry name" value="HP_PGM_like"/>
    <property type="match status" value="1"/>
</dbReference>
<dbReference type="EMBL" id="QKUF01000085">
    <property type="protein sequence ID" value="PZW16159.1"/>
    <property type="molecule type" value="Genomic_DNA"/>
</dbReference>
<keyword evidence="1" id="KW-0324">Glycolysis</keyword>
<dbReference type="InterPro" id="IPR013078">
    <property type="entry name" value="His_Pase_superF_clade-1"/>
</dbReference>
<dbReference type="SMART" id="SM00855">
    <property type="entry name" value="PGAM"/>
    <property type="match status" value="1"/>
</dbReference>
<dbReference type="PANTHER" id="PTHR48100:SF1">
    <property type="entry name" value="HISTIDINE PHOSPHATASE FAMILY PROTEIN-RELATED"/>
    <property type="match status" value="1"/>
</dbReference>
<evidence type="ECO:0000256" key="3">
    <source>
        <dbReference type="PIRSR" id="PIRSR613078-2"/>
    </source>
</evidence>
<organism evidence="4 5">
    <name type="scientific">Thermosporothrix hazakensis</name>
    <dbReference type="NCBI Taxonomy" id="644383"/>
    <lineage>
        <taxon>Bacteria</taxon>
        <taxon>Bacillati</taxon>
        <taxon>Chloroflexota</taxon>
        <taxon>Ktedonobacteria</taxon>
        <taxon>Ktedonobacterales</taxon>
        <taxon>Thermosporotrichaceae</taxon>
        <taxon>Thermosporothrix</taxon>
    </lineage>
</organism>
<dbReference type="OrthoDB" id="9781415at2"/>
<feature type="binding site" evidence="3">
    <location>
        <position position="59"/>
    </location>
    <ligand>
        <name>substrate</name>
    </ligand>
</feature>
<comment type="caution">
    <text evidence="4">The sequence shown here is derived from an EMBL/GenBank/DDBJ whole genome shotgun (WGS) entry which is preliminary data.</text>
</comment>
<accession>A0A326TM14</accession>
<evidence type="ECO:0000313" key="5">
    <source>
        <dbReference type="Proteomes" id="UP000248806"/>
    </source>
</evidence>
<feature type="binding site" evidence="3">
    <location>
        <begin position="9"/>
        <end position="16"/>
    </location>
    <ligand>
        <name>substrate</name>
    </ligand>
</feature>
<dbReference type="InterPro" id="IPR001345">
    <property type="entry name" value="PG/BPGM_mutase_AS"/>
</dbReference>
<dbReference type="GO" id="GO:0016791">
    <property type="term" value="F:phosphatase activity"/>
    <property type="evidence" value="ECO:0007669"/>
    <property type="project" value="TreeGrafter"/>
</dbReference>
<evidence type="ECO:0000256" key="1">
    <source>
        <dbReference type="ARBA" id="ARBA00023152"/>
    </source>
</evidence>
<dbReference type="InterPro" id="IPR029033">
    <property type="entry name" value="His_PPase_superfam"/>
</dbReference>
<dbReference type="Proteomes" id="UP000248806">
    <property type="component" value="Unassembled WGS sequence"/>
</dbReference>
<proteinExistence type="predicted"/>
<dbReference type="Gene3D" id="3.40.50.1240">
    <property type="entry name" value="Phosphoglycerate mutase-like"/>
    <property type="match status" value="1"/>
</dbReference>
<dbReference type="Pfam" id="PF00300">
    <property type="entry name" value="His_Phos_1"/>
    <property type="match status" value="1"/>
</dbReference>
<gene>
    <name evidence="4" type="ORF">EI42_06473</name>
</gene>
<keyword evidence="5" id="KW-1185">Reference proteome</keyword>
<evidence type="ECO:0000313" key="4">
    <source>
        <dbReference type="EMBL" id="PZW16159.1"/>
    </source>
</evidence>
<dbReference type="RefSeq" id="WP_111326994.1">
    <property type="nucleotide sequence ID" value="NZ_BIFX01000002.1"/>
</dbReference>
<dbReference type="AlphaFoldDB" id="A0A326TM14"/>
<name>A0A326TM14_THEHA</name>
<dbReference type="PROSITE" id="PS00175">
    <property type="entry name" value="PG_MUTASE"/>
    <property type="match status" value="1"/>
</dbReference>
<sequence length="213" mass="24728">MKTPRSITRHGERQWNSERRLHGWQESPLTALGVCQVQWLGEALREVAFTAIYTSPSQRTRTTAELIGAHHACDILPQDALRDLCKGDWERKTREELRQREPEAFTAFWSRPHLYWPVNGGESFYNLRERVQPFLHSVLEEQKGETLLLVTHAATLKTIMAFFDECPMERLWETPAAYPTGLCKVVIEEQKPLIELYGDISHDREWANVQGRS</sequence>
<keyword evidence="2" id="KW-0413">Isomerase</keyword>
<evidence type="ECO:0000256" key="2">
    <source>
        <dbReference type="ARBA" id="ARBA00023235"/>
    </source>
</evidence>
<protein>
    <submittedName>
        <fullName evidence="4">Putative phosphoglycerate mutase</fullName>
    </submittedName>
</protein>
<dbReference type="InterPro" id="IPR050275">
    <property type="entry name" value="PGM_Phosphatase"/>
</dbReference>
<dbReference type="SUPFAM" id="SSF53254">
    <property type="entry name" value="Phosphoglycerate mutase-like"/>
    <property type="match status" value="1"/>
</dbReference>